<dbReference type="PROSITE" id="PS00648">
    <property type="entry name" value="RIBONUCLEASE_P"/>
    <property type="match status" value="1"/>
</dbReference>
<dbReference type="InterPro" id="IPR014721">
    <property type="entry name" value="Ribsml_uS5_D2-typ_fold_subgr"/>
</dbReference>
<evidence type="ECO:0000256" key="1">
    <source>
        <dbReference type="ARBA" id="ARBA00002663"/>
    </source>
</evidence>
<dbReference type="SUPFAM" id="SSF54211">
    <property type="entry name" value="Ribosomal protein S5 domain 2-like"/>
    <property type="match status" value="1"/>
</dbReference>
<proteinExistence type="predicted"/>
<name>A0A0G0VTN8_9BACT</name>
<dbReference type="EMBL" id="LCBC01000008">
    <property type="protein sequence ID" value="KKS04200.1"/>
    <property type="molecule type" value="Genomic_DNA"/>
</dbReference>
<evidence type="ECO:0000256" key="3">
    <source>
        <dbReference type="ARBA" id="ARBA00022722"/>
    </source>
</evidence>
<sequence length="106" mass="12337">MLQARNRLKISPYKNKENFKGQRVYSDDFVLVYQKNEPIFKATCVITKKIAPKAVDRNRIKRLVRQALASQRKRNVKAVVVVKKNIAPLKAAVVEKEIEELFKKIK</sequence>
<evidence type="ECO:0000313" key="9">
    <source>
        <dbReference type="Proteomes" id="UP000034493"/>
    </source>
</evidence>
<keyword evidence="5" id="KW-0378">Hydrolase</keyword>
<dbReference type="PANTHER" id="PTHR33992:SF1">
    <property type="entry name" value="RIBONUCLEASE P PROTEIN COMPONENT"/>
    <property type="match status" value="1"/>
</dbReference>
<dbReference type="PATRIC" id="fig|1618411.3.peg.530"/>
<evidence type="ECO:0000256" key="7">
    <source>
        <dbReference type="NCBIfam" id="TIGR00188"/>
    </source>
</evidence>
<dbReference type="Gene3D" id="3.30.230.10">
    <property type="match status" value="1"/>
</dbReference>
<keyword evidence="3" id="KW-0540">Nuclease</keyword>
<dbReference type="Pfam" id="PF00825">
    <property type="entry name" value="Ribonuclease_P"/>
    <property type="match status" value="1"/>
</dbReference>
<dbReference type="GO" id="GO:0004526">
    <property type="term" value="F:ribonuclease P activity"/>
    <property type="evidence" value="ECO:0007669"/>
    <property type="project" value="UniProtKB-UniRule"/>
</dbReference>
<evidence type="ECO:0000256" key="5">
    <source>
        <dbReference type="ARBA" id="ARBA00022801"/>
    </source>
</evidence>
<dbReference type="PANTHER" id="PTHR33992">
    <property type="entry name" value="RIBONUCLEASE P PROTEIN COMPONENT"/>
    <property type="match status" value="1"/>
</dbReference>
<dbReference type="InterPro" id="IPR020568">
    <property type="entry name" value="Ribosomal_Su5_D2-typ_SF"/>
</dbReference>
<dbReference type="Proteomes" id="UP000034493">
    <property type="component" value="Unassembled WGS sequence"/>
</dbReference>
<keyword evidence="2" id="KW-0819">tRNA processing</keyword>
<dbReference type="NCBIfam" id="TIGR00188">
    <property type="entry name" value="rnpA"/>
    <property type="match status" value="1"/>
</dbReference>
<dbReference type="GO" id="GO:0030677">
    <property type="term" value="C:ribonuclease P complex"/>
    <property type="evidence" value="ECO:0007669"/>
    <property type="project" value="TreeGrafter"/>
</dbReference>
<protein>
    <recommendedName>
        <fullName evidence="7">Ribonuclease P protein component</fullName>
        <ecNumber evidence="7">3.1.26.5</ecNumber>
    </recommendedName>
</protein>
<organism evidence="8 9">
    <name type="scientific">Candidatus Curtissbacteria bacterium GW2011_GWA2_41_24</name>
    <dbReference type="NCBI Taxonomy" id="1618411"/>
    <lineage>
        <taxon>Bacteria</taxon>
        <taxon>Candidatus Curtissiibacteriota</taxon>
    </lineage>
</organism>
<comment type="function">
    <text evidence="1">RNaseP catalyzes the removal of the 5'-leader sequence from pre-tRNA to produce the mature 5'-terminus. It can also cleave other RNA substrates such as 4.5S RNA. The protein component plays an auxiliary but essential role in vivo by binding to the 5'-leader sequence and broadening the substrate specificity of the ribozyme.</text>
</comment>
<dbReference type="EC" id="3.1.26.5" evidence="7"/>
<dbReference type="GO" id="GO:0042781">
    <property type="term" value="F:3'-tRNA processing endoribonuclease activity"/>
    <property type="evidence" value="ECO:0007669"/>
    <property type="project" value="TreeGrafter"/>
</dbReference>
<keyword evidence="6" id="KW-0694">RNA-binding</keyword>
<keyword evidence="4" id="KW-0255">Endonuclease</keyword>
<comment type="caution">
    <text evidence="8">The sequence shown here is derived from an EMBL/GenBank/DDBJ whole genome shotgun (WGS) entry which is preliminary data.</text>
</comment>
<evidence type="ECO:0000256" key="2">
    <source>
        <dbReference type="ARBA" id="ARBA00022694"/>
    </source>
</evidence>
<evidence type="ECO:0000313" key="8">
    <source>
        <dbReference type="EMBL" id="KKS04200.1"/>
    </source>
</evidence>
<dbReference type="InterPro" id="IPR020539">
    <property type="entry name" value="RNase_P_CS"/>
</dbReference>
<evidence type="ECO:0000256" key="4">
    <source>
        <dbReference type="ARBA" id="ARBA00022759"/>
    </source>
</evidence>
<accession>A0A0G0VTN8</accession>
<reference evidence="8 9" key="1">
    <citation type="journal article" date="2015" name="Nature">
        <title>rRNA introns, odd ribosomes, and small enigmatic genomes across a large radiation of phyla.</title>
        <authorList>
            <person name="Brown C.T."/>
            <person name="Hug L.A."/>
            <person name="Thomas B.C."/>
            <person name="Sharon I."/>
            <person name="Castelle C.J."/>
            <person name="Singh A."/>
            <person name="Wilkins M.J."/>
            <person name="Williams K.H."/>
            <person name="Banfield J.F."/>
        </authorList>
    </citation>
    <scope>NUCLEOTIDE SEQUENCE [LARGE SCALE GENOMIC DNA]</scope>
</reference>
<dbReference type="GO" id="GO:0000049">
    <property type="term" value="F:tRNA binding"/>
    <property type="evidence" value="ECO:0007669"/>
    <property type="project" value="InterPro"/>
</dbReference>
<gene>
    <name evidence="8" type="ORF">UU56_C0008G0007</name>
</gene>
<evidence type="ECO:0000256" key="6">
    <source>
        <dbReference type="ARBA" id="ARBA00022884"/>
    </source>
</evidence>
<dbReference type="AlphaFoldDB" id="A0A0G0VTN8"/>
<dbReference type="InterPro" id="IPR000100">
    <property type="entry name" value="RNase_P"/>
</dbReference>